<evidence type="ECO:0000313" key="2">
    <source>
        <dbReference type="Proteomes" id="UP000237717"/>
    </source>
</evidence>
<evidence type="ECO:0000313" key="1">
    <source>
        <dbReference type="EMBL" id="AVH45257.1"/>
    </source>
</evidence>
<geneLocation type="plasmid" evidence="2">
    <name>pti1d1609</name>
</geneLocation>
<proteinExistence type="predicted"/>
<protein>
    <submittedName>
        <fullName evidence="1">Uncharacterized protein</fullName>
    </submittedName>
</protein>
<accession>A0A2L2LLP7</accession>
<keyword evidence="1" id="KW-0614">Plasmid</keyword>
<dbReference type="Proteomes" id="UP000237717">
    <property type="component" value="Plasmid pTi1D1609"/>
</dbReference>
<reference evidence="1 2" key="1">
    <citation type="submission" date="2018-02" db="EMBL/GenBank/DDBJ databases">
        <title>Complete genome sequence of Agrobacterium tumefaciens 1D1609.</title>
        <authorList>
            <person name="Cho S.-T."/>
            <person name="Haryono M."/>
            <person name="Chang H.-H."/>
            <person name="Santos M.N."/>
            <person name="Lai E.-M."/>
            <person name="Kuo C.-H."/>
        </authorList>
    </citation>
    <scope>NUCLEOTIDE SEQUENCE [LARGE SCALE GENOMIC DNA]</scope>
    <source>
        <strain evidence="1 2">1D1609</strain>
        <plasmid evidence="2">Plasmid pti1d1609</plasmid>
    </source>
</reference>
<gene>
    <name evidence="1" type="ORF">At1D1609_52240</name>
</gene>
<dbReference type="AlphaFoldDB" id="A0A2L2LLP7"/>
<sequence length="55" mass="5975">MSKVPTGQSGAVYALLSLCLDKVEILSTRLRAPCCNALGDSLNCWKNGHLNSLRR</sequence>
<dbReference type="EMBL" id="CP026926">
    <property type="protein sequence ID" value="AVH45257.1"/>
    <property type="molecule type" value="Genomic_DNA"/>
</dbReference>
<name>A0A2L2LLP7_AGRTU</name>
<organism evidence="1 2">
    <name type="scientific">Agrobacterium tumefaciens</name>
    <dbReference type="NCBI Taxonomy" id="358"/>
    <lineage>
        <taxon>Bacteria</taxon>
        <taxon>Pseudomonadati</taxon>
        <taxon>Pseudomonadota</taxon>
        <taxon>Alphaproteobacteria</taxon>
        <taxon>Hyphomicrobiales</taxon>
        <taxon>Rhizobiaceae</taxon>
        <taxon>Rhizobium/Agrobacterium group</taxon>
        <taxon>Agrobacterium</taxon>
        <taxon>Agrobacterium tumefaciens complex</taxon>
    </lineage>
</organism>